<reference evidence="2" key="1">
    <citation type="submission" date="2018-05" db="EMBL/GenBank/DDBJ databases">
        <title>Draft genome of Mucuna pruriens seed.</title>
        <authorList>
            <person name="Nnadi N.E."/>
            <person name="Vos R."/>
            <person name="Hasami M.H."/>
            <person name="Devisetty U.K."/>
            <person name="Aguiy J.C."/>
        </authorList>
    </citation>
    <scope>NUCLEOTIDE SEQUENCE [LARGE SCALE GENOMIC DNA]</scope>
    <source>
        <strain evidence="2">JCA_2017</strain>
    </source>
</reference>
<evidence type="ECO:0000256" key="1">
    <source>
        <dbReference type="SAM" id="MobiDB-lite"/>
    </source>
</evidence>
<proteinExistence type="predicted"/>
<evidence type="ECO:0008006" key="4">
    <source>
        <dbReference type="Google" id="ProtNLM"/>
    </source>
</evidence>
<dbReference type="Gene3D" id="3.10.10.10">
    <property type="entry name" value="HIV Type 1 Reverse Transcriptase, subunit A, domain 1"/>
    <property type="match status" value="1"/>
</dbReference>
<name>A0A371G9V4_MUCPR</name>
<dbReference type="AlphaFoldDB" id="A0A371G9V4"/>
<dbReference type="Gene3D" id="3.30.70.270">
    <property type="match status" value="1"/>
</dbReference>
<feature type="region of interest" description="Disordered" evidence="1">
    <location>
        <begin position="71"/>
        <end position="102"/>
    </location>
</feature>
<dbReference type="SUPFAM" id="SSF56672">
    <property type="entry name" value="DNA/RNA polymerases"/>
    <property type="match status" value="1"/>
</dbReference>
<protein>
    <recommendedName>
        <fullName evidence="4">Reverse transcriptase domain-containing protein</fullName>
    </recommendedName>
</protein>
<dbReference type="PANTHER" id="PTHR24559:SF430">
    <property type="entry name" value="RNA-DIRECTED DNA POLYMERASE"/>
    <property type="match status" value="1"/>
</dbReference>
<dbReference type="InterPro" id="IPR043502">
    <property type="entry name" value="DNA/RNA_pol_sf"/>
</dbReference>
<sequence>MTHQLANVVMVKKANGRWQMCTNYTNLNKACPKDPYPLPSIDRLVDGVLGFVLLSFMDAYLGYNQIRMHPQDEEKTTQGGRTLQGVRVGVQHIKESPTEAEP</sequence>
<dbReference type="Proteomes" id="UP000257109">
    <property type="component" value="Unassembled WGS sequence"/>
</dbReference>
<gene>
    <name evidence="2" type="ORF">CR513_31199</name>
</gene>
<dbReference type="PANTHER" id="PTHR24559">
    <property type="entry name" value="TRANSPOSON TY3-I GAG-POL POLYPROTEIN"/>
    <property type="match status" value="1"/>
</dbReference>
<dbReference type="InterPro" id="IPR053134">
    <property type="entry name" value="RNA-dir_DNA_polymerase"/>
</dbReference>
<accession>A0A371G9V4</accession>
<organism evidence="2 3">
    <name type="scientific">Mucuna pruriens</name>
    <name type="common">Velvet bean</name>
    <name type="synonym">Dolichos pruriens</name>
    <dbReference type="NCBI Taxonomy" id="157652"/>
    <lineage>
        <taxon>Eukaryota</taxon>
        <taxon>Viridiplantae</taxon>
        <taxon>Streptophyta</taxon>
        <taxon>Embryophyta</taxon>
        <taxon>Tracheophyta</taxon>
        <taxon>Spermatophyta</taxon>
        <taxon>Magnoliopsida</taxon>
        <taxon>eudicotyledons</taxon>
        <taxon>Gunneridae</taxon>
        <taxon>Pentapetalae</taxon>
        <taxon>rosids</taxon>
        <taxon>fabids</taxon>
        <taxon>Fabales</taxon>
        <taxon>Fabaceae</taxon>
        <taxon>Papilionoideae</taxon>
        <taxon>50 kb inversion clade</taxon>
        <taxon>NPAAA clade</taxon>
        <taxon>indigoferoid/millettioid clade</taxon>
        <taxon>Phaseoleae</taxon>
        <taxon>Mucuna</taxon>
    </lineage>
</organism>
<keyword evidence="3" id="KW-1185">Reference proteome</keyword>
<evidence type="ECO:0000313" key="2">
    <source>
        <dbReference type="EMBL" id="RDX87340.1"/>
    </source>
</evidence>
<feature type="non-terminal residue" evidence="2">
    <location>
        <position position="1"/>
    </location>
</feature>
<feature type="compositionally biased region" description="Basic and acidic residues" evidence="1">
    <location>
        <begin position="92"/>
        <end position="102"/>
    </location>
</feature>
<dbReference type="EMBL" id="QJKJ01006257">
    <property type="protein sequence ID" value="RDX87340.1"/>
    <property type="molecule type" value="Genomic_DNA"/>
</dbReference>
<dbReference type="OrthoDB" id="1928766at2759"/>
<evidence type="ECO:0000313" key="3">
    <source>
        <dbReference type="Proteomes" id="UP000257109"/>
    </source>
</evidence>
<dbReference type="InterPro" id="IPR043128">
    <property type="entry name" value="Rev_trsase/Diguanyl_cyclase"/>
</dbReference>
<comment type="caution">
    <text evidence="2">The sequence shown here is derived from an EMBL/GenBank/DDBJ whole genome shotgun (WGS) entry which is preliminary data.</text>
</comment>